<dbReference type="GO" id="GO:0008168">
    <property type="term" value="F:methyltransferase activity"/>
    <property type="evidence" value="ECO:0007669"/>
    <property type="project" value="UniProtKB-KW"/>
</dbReference>
<sequence>MTGAGNTTHWDSVYGAREEEALTWFEDVPGLSLSLIRDLARPEDPVIDIGGGASRLVDHLLGEGYRDITVLDLSETALDASRGRLGDRADRVGWIVGDVTQWRPDSAAYALWHDRAAFHFLTEPDQRAAYVARMAAALRPGGHAIIMTFAEDGPERCSNLPVQRYSPDTLSAEVGRHAPGLFTAVQGARHMHPTPKGAVQAFGVTVLRRGAQSSAD</sequence>
<dbReference type="PANTHER" id="PTHR12843">
    <property type="entry name" value="PROTEIN-LYSINE N-METHYLTRANSFERASE METTL10"/>
    <property type="match status" value="1"/>
</dbReference>
<keyword evidence="3" id="KW-1185">Reference proteome</keyword>
<dbReference type="EMBL" id="QGGW01000005">
    <property type="protein sequence ID" value="PWK60160.1"/>
    <property type="molecule type" value="Genomic_DNA"/>
</dbReference>
<keyword evidence="2" id="KW-0808">Transferase</keyword>
<organism evidence="2 3">
    <name type="scientific">Roseicyclus mahoneyensis</name>
    <dbReference type="NCBI Taxonomy" id="164332"/>
    <lineage>
        <taxon>Bacteria</taxon>
        <taxon>Pseudomonadati</taxon>
        <taxon>Pseudomonadota</taxon>
        <taxon>Alphaproteobacteria</taxon>
        <taxon>Rhodobacterales</taxon>
        <taxon>Roseobacteraceae</taxon>
        <taxon>Roseicyclus</taxon>
    </lineage>
</organism>
<dbReference type="PANTHER" id="PTHR12843:SF5">
    <property type="entry name" value="EEF1A LYSINE METHYLTRANSFERASE 2"/>
    <property type="match status" value="1"/>
</dbReference>
<dbReference type="Pfam" id="PF13649">
    <property type="entry name" value="Methyltransf_25"/>
    <property type="match status" value="1"/>
</dbReference>
<evidence type="ECO:0000313" key="3">
    <source>
        <dbReference type="Proteomes" id="UP000245708"/>
    </source>
</evidence>
<dbReference type="Proteomes" id="UP000245708">
    <property type="component" value="Unassembled WGS sequence"/>
</dbReference>
<dbReference type="AlphaFoldDB" id="A0A316GHW2"/>
<dbReference type="InterPro" id="IPR041698">
    <property type="entry name" value="Methyltransf_25"/>
</dbReference>
<dbReference type="RefSeq" id="WP_109668446.1">
    <property type="nucleotide sequence ID" value="NZ_QGGW01000005.1"/>
</dbReference>
<feature type="domain" description="Methyltransferase" evidence="1">
    <location>
        <begin position="46"/>
        <end position="142"/>
    </location>
</feature>
<name>A0A316GHW2_9RHOB</name>
<dbReference type="CDD" id="cd02440">
    <property type="entry name" value="AdoMet_MTases"/>
    <property type="match status" value="1"/>
</dbReference>
<accession>A0A316GHW2</accession>
<dbReference type="OrthoDB" id="9788660at2"/>
<evidence type="ECO:0000259" key="1">
    <source>
        <dbReference type="Pfam" id="PF13649"/>
    </source>
</evidence>
<keyword evidence="2" id="KW-0489">Methyltransferase</keyword>
<evidence type="ECO:0000313" key="2">
    <source>
        <dbReference type="EMBL" id="PWK60160.1"/>
    </source>
</evidence>
<protein>
    <submittedName>
        <fullName evidence="2">Methyltransferase family protein</fullName>
    </submittedName>
</protein>
<dbReference type="InterPro" id="IPR029063">
    <property type="entry name" value="SAM-dependent_MTases_sf"/>
</dbReference>
<dbReference type="SUPFAM" id="SSF53335">
    <property type="entry name" value="S-adenosyl-L-methionine-dependent methyltransferases"/>
    <property type="match status" value="1"/>
</dbReference>
<gene>
    <name evidence="2" type="ORF">C7455_105144</name>
</gene>
<reference evidence="2 3" key="1">
    <citation type="submission" date="2018-05" db="EMBL/GenBank/DDBJ databases">
        <title>Genomic Encyclopedia of Type Strains, Phase IV (KMG-IV): sequencing the most valuable type-strain genomes for metagenomic binning, comparative biology and taxonomic classification.</title>
        <authorList>
            <person name="Goeker M."/>
        </authorList>
    </citation>
    <scope>NUCLEOTIDE SEQUENCE [LARGE SCALE GENOMIC DNA]</scope>
    <source>
        <strain evidence="2 3">DSM 16097</strain>
    </source>
</reference>
<proteinExistence type="predicted"/>
<comment type="caution">
    <text evidence="2">The sequence shown here is derived from an EMBL/GenBank/DDBJ whole genome shotgun (WGS) entry which is preliminary data.</text>
</comment>
<dbReference type="GO" id="GO:0032259">
    <property type="term" value="P:methylation"/>
    <property type="evidence" value="ECO:0007669"/>
    <property type="project" value="UniProtKB-KW"/>
</dbReference>
<dbReference type="Gene3D" id="3.40.50.150">
    <property type="entry name" value="Vaccinia Virus protein VP39"/>
    <property type="match status" value="1"/>
</dbReference>